<comment type="caution">
    <text evidence="3">The sequence shown here is derived from an EMBL/GenBank/DDBJ whole genome shotgun (WGS) entry which is preliminary data.</text>
</comment>
<evidence type="ECO:0000259" key="2">
    <source>
        <dbReference type="Pfam" id="PF21369"/>
    </source>
</evidence>
<protein>
    <recommendedName>
        <fullName evidence="2">STL11/RBM22-like N-terminal domain-containing protein</fullName>
    </recommendedName>
</protein>
<proteinExistence type="predicted"/>
<dbReference type="InterPro" id="IPR039171">
    <property type="entry name" value="Cwc2/Slt11"/>
</dbReference>
<accession>A0A978VU11</accession>
<dbReference type="GO" id="GO:0071007">
    <property type="term" value="C:U2-type catalytic step 2 spliceosome"/>
    <property type="evidence" value="ECO:0007669"/>
    <property type="project" value="TreeGrafter"/>
</dbReference>
<dbReference type="GO" id="GO:0071006">
    <property type="term" value="C:U2-type catalytic step 1 spliceosome"/>
    <property type="evidence" value="ECO:0007669"/>
    <property type="project" value="TreeGrafter"/>
</dbReference>
<dbReference type="PANTHER" id="PTHR14089:SF6">
    <property type="entry name" value="PRE-MRNA-SPLICING FACTOR RBM22"/>
    <property type="match status" value="1"/>
</dbReference>
<evidence type="ECO:0000256" key="1">
    <source>
        <dbReference type="ARBA" id="ARBA00022884"/>
    </source>
</evidence>
<dbReference type="GO" id="GO:0036002">
    <property type="term" value="F:pre-mRNA binding"/>
    <property type="evidence" value="ECO:0007669"/>
    <property type="project" value="TreeGrafter"/>
</dbReference>
<reference evidence="3" key="1">
    <citation type="journal article" date="2021" name="Front. Plant Sci.">
        <title>Chromosome-Scale Genome Assembly for Chinese Sour Jujube and Insights Into Its Genome Evolution and Domestication Signature.</title>
        <authorList>
            <person name="Shen L.-Y."/>
            <person name="Luo H."/>
            <person name="Wang X.-L."/>
            <person name="Wang X.-M."/>
            <person name="Qiu X.-J."/>
            <person name="Liu H."/>
            <person name="Zhou S.-S."/>
            <person name="Jia K.-H."/>
            <person name="Nie S."/>
            <person name="Bao Y.-T."/>
            <person name="Zhang R.-G."/>
            <person name="Yun Q.-Z."/>
            <person name="Chai Y.-H."/>
            <person name="Lu J.-Y."/>
            <person name="Li Y."/>
            <person name="Zhao S.-W."/>
            <person name="Mao J.-F."/>
            <person name="Jia S.-G."/>
            <person name="Mao Y.-M."/>
        </authorList>
    </citation>
    <scope>NUCLEOTIDE SEQUENCE</scope>
    <source>
        <strain evidence="3">AT0</strain>
        <tissue evidence="3">Leaf</tissue>
    </source>
</reference>
<dbReference type="GO" id="GO:0017070">
    <property type="term" value="F:U6 snRNA binding"/>
    <property type="evidence" value="ECO:0007669"/>
    <property type="project" value="TreeGrafter"/>
</dbReference>
<dbReference type="EMBL" id="JAEACU010000002">
    <property type="protein sequence ID" value="KAH7542306.1"/>
    <property type="molecule type" value="Genomic_DNA"/>
</dbReference>
<dbReference type="PANTHER" id="PTHR14089">
    <property type="entry name" value="PRE-MRNA-SPLICING FACTOR RBM22"/>
    <property type="match status" value="1"/>
</dbReference>
<sequence length="128" mass="14494">MDFRARAQSGMAHRLLRNPEADGCESSEFPISCESCFGNYPEFAQNSLKAEYEKGCNICTRPFTVFRWNPGHDAKYKETVICQTCCKLQNLCQVCLLDLEYGLPVQLRETVMSTNSNDAIPKGDVNRE</sequence>
<evidence type="ECO:0000313" key="4">
    <source>
        <dbReference type="Proteomes" id="UP000813462"/>
    </source>
</evidence>
<gene>
    <name evidence="3" type="ORF">FEM48_Zijuj02G0059400</name>
</gene>
<keyword evidence="1" id="KW-0694">RNA-binding</keyword>
<name>A0A978VU11_ZIZJJ</name>
<feature type="domain" description="STL11/RBM22-like N-terminal" evidence="2">
    <location>
        <begin position="30"/>
        <end position="117"/>
    </location>
</feature>
<dbReference type="InterPro" id="IPR048995">
    <property type="entry name" value="STL11/RBM22-like_N"/>
</dbReference>
<evidence type="ECO:0000313" key="3">
    <source>
        <dbReference type="EMBL" id="KAH7542306.1"/>
    </source>
</evidence>
<dbReference type="AlphaFoldDB" id="A0A978VU11"/>
<dbReference type="GO" id="GO:0000974">
    <property type="term" value="C:Prp19 complex"/>
    <property type="evidence" value="ECO:0007669"/>
    <property type="project" value="TreeGrafter"/>
</dbReference>
<organism evidence="3 4">
    <name type="scientific">Ziziphus jujuba var. spinosa</name>
    <dbReference type="NCBI Taxonomy" id="714518"/>
    <lineage>
        <taxon>Eukaryota</taxon>
        <taxon>Viridiplantae</taxon>
        <taxon>Streptophyta</taxon>
        <taxon>Embryophyta</taxon>
        <taxon>Tracheophyta</taxon>
        <taxon>Spermatophyta</taxon>
        <taxon>Magnoliopsida</taxon>
        <taxon>eudicotyledons</taxon>
        <taxon>Gunneridae</taxon>
        <taxon>Pentapetalae</taxon>
        <taxon>rosids</taxon>
        <taxon>fabids</taxon>
        <taxon>Rosales</taxon>
        <taxon>Rhamnaceae</taxon>
        <taxon>Paliureae</taxon>
        <taxon>Ziziphus</taxon>
    </lineage>
</organism>
<dbReference type="Proteomes" id="UP000813462">
    <property type="component" value="Unassembled WGS sequence"/>
</dbReference>
<dbReference type="Pfam" id="PF21369">
    <property type="entry name" value="STL11_N"/>
    <property type="match status" value="1"/>
</dbReference>